<keyword evidence="3" id="KW-0645">Protease</keyword>
<accession>A0A5C4N5Y1</accession>
<feature type="region of interest" description="Disordered" evidence="1">
    <location>
        <begin position="789"/>
        <end position="810"/>
    </location>
</feature>
<evidence type="ECO:0000256" key="1">
    <source>
        <dbReference type="SAM" id="MobiDB-lite"/>
    </source>
</evidence>
<evidence type="ECO:0000313" key="3">
    <source>
        <dbReference type="EMBL" id="TNC52364.1"/>
    </source>
</evidence>
<keyword evidence="3" id="KW-0121">Carboxypeptidase</keyword>
<evidence type="ECO:0000313" key="4">
    <source>
        <dbReference type="Proteomes" id="UP000305887"/>
    </source>
</evidence>
<reference evidence="3 4" key="1">
    <citation type="submission" date="2019-06" db="EMBL/GenBank/DDBJ databases">
        <title>YIM 131921 draft genome.</title>
        <authorList>
            <person name="Jiang L."/>
        </authorList>
    </citation>
    <scope>NUCLEOTIDE SEQUENCE [LARGE SCALE GENOMIC DNA]</scope>
    <source>
        <strain evidence="3 4">YIM 131921</strain>
    </source>
</reference>
<comment type="caution">
    <text evidence="3">The sequence shown here is derived from an EMBL/GenBank/DDBJ whole genome shotgun (WGS) entry which is preliminary data.</text>
</comment>
<feature type="signal peptide" evidence="2">
    <location>
        <begin position="1"/>
        <end position="28"/>
    </location>
</feature>
<dbReference type="OrthoDB" id="9773411at2"/>
<sequence length="1663" mass="178597">MPIPRPWRAFAKAALLALVLTQAIPGQADTRVGVGDAASGQVITNTAYWRADIGEGSTNGDVSATIVVQEAPAPPTLRVYEAAQGRPTSSSFHFRRTDYLKGGRFHRSAMPADASGLADRTGPVNLSGPLDVIRTQRIRYGAPLFYVLTAEALNRSPSSVETAILTVTDRLTGDSETLRLYETAPDSGQFGGWTDTRRTSPTHGDGRLATGGHSTIDGVWTDAAPSSTRLATQVLVGPMDPHGLVYDSSTGAPVNGARVTLINMRTGKPAEVFGEDLRSSYPATIITGGTVSDGAGRDYDLKPGEYRFPFVLPGTYRIIVSAPEGYVAPSTRSDDQINAEAPEGMDVTLGSRGEPFTIRAGRPVALGVPVDRMGEGSVDRDGSISLAQAGDFVTYTVTIEPPPVAAITISDTLLPEIRMVPGTLRLDGKAVTPREVRDGFVIEEVPVNGRDVVMTYLAQVSVGAAEGASLPTTTTVTEALTGSARMSDDHLIDIEAPFGTDETVILGQVIAGPCGAPTDGRDLSGLRILLESGDMAVTDSQGRFHFQGIAPRPHVVQLDQTTLPRHATPILCRRDTRNAGSPISSFVDLRPGMMARVEFHVDFDEAAETAESATEAALAEIPEPADPAQIYDRDWLARQGLDPEPALLTPAEGWTPGSDAIDAVILKPAGAVTELRLNGEPVPEMQLDQPILDPISGASLERWHALRLRESRNVLDVVMKDADGHEILREQRILYYETIPFRAELVTAGSVLESDGRTTPVLQLRVLGRSGGPVRPGTRVQFSVAEPHGFENPVERDSQPGSARGPQPSATAVVAEDGLVRLRLAPVRETGTAHVTVMTPDRAPGQEIVVDVPISAAERPWVLVGLAEGTLAERTIRSHLRRSGDIGNDLAGRVSLFAEGVVAGKWLLTLRLDTARDGTGPFSAIDPERDYVVYGDASYQDDAAPSRFPLYLRLRSEEAETLVGDFAAEIDTRLVDLSRQVTGLRVTRETPTYRVMAFAARTTQRYVEDRIALDGTSGPYELSRTDIVPRSETVTLLEVDGDDISRVVSEETLVPGQDYVLSATTGRLFLRRPVPAFTPDMNRFVLKVGYETDEEIQSGVLAGIRAERQLSDRVRVGATLVHAGNADGGMVDVTLLGADIAVMLSDSLAVGAEVLQALRNGPEGEMRGKADELHAEFDDGTSSARLYLRSEDGDVSLASSMDERRIDSLGAEGEVRLLDRGSEENPDDGLWLSGEAHAERNRLEDDRTASGDLEILRRTGGNESALGLSFHNTETGDAASGTLHATARLAWSPDEGRVAYGLELREPLSEKGDADAESEMLLSAAIDLSDRFALTATWDGASPLDTDGSDSGVVSVGAVWAWGEDGEVRAGLASAYGDGTSGQALFLGLDRSWKMRPGLELSFGLDSQNDLGASEIPLGLGSDNPWIESSFTATRTGLRYTADTWSLGIEVEGRTAPEGDRANLRLSGDGELGDGWTYGAEIQHGVSDENGKDRRDTEAKISFAHRLGGYAPITLFELEAEGSLDDGVDTRRLQATALHSRYLSERGELVLRASLKGLATEADGARATDALTLLGAEYRHQLNETWSLGGHGSLMRSARTGNTRSSYGVSVGMTPFENGYLELGYNVEGFEDEAFSEHGTTNKGFFLEYRMKFDQESFRRAFR</sequence>
<dbReference type="GO" id="GO:0004180">
    <property type="term" value="F:carboxypeptidase activity"/>
    <property type="evidence" value="ECO:0007669"/>
    <property type="project" value="UniProtKB-KW"/>
</dbReference>
<dbReference type="SUPFAM" id="SSF49464">
    <property type="entry name" value="Carboxypeptidase regulatory domain-like"/>
    <property type="match status" value="1"/>
</dbReference>
<keyword evidence="2" id="KW-0732">Signal</keyword>
<dbReference type="Gene3D" id="2.60.40.1120">
    <property type="entry name" value="Carboxypeptidase-like, regulatory domain"/>
    <property type="match status" value="1"/>
</dbReference>
<keyword evidence="4" id="KW-1185">Reference proteome</keyword>
<name>A0A5C4N5Y1_9RHOB</name>
<feature type="chain" id="PRO_5022826346" evidence="2">
    <location>
        <begin position="29"/>
        <end position="1663"/>
    </location>
</feature>
<gene>
    <name evidence="3" type="ORF">FHG66_02145</name>
</gene>
<dbReference type="RefSeq" id="WP_139075048.1">
    <property type="nucleotide sequence ID" value="NZ_VDFU01000002.1"/>
</dbReference>
<keyword evidence="3" id="KW-0378">Hydrolase</keyword>
<evidence type="ECO:0000256" key="2">
    <source>
        <dbReference type="SAM" id="SignalP"/>
    </source>
</evidence>
<feature type="region of interest" description="Disordered" evidence="1">
    <location>
        <begin position="184"/>
        <end position="212"/>
    </location>
</feature>
<protein>
    <submittedName>
        <fullName evidence="3">Carboxypeptidase regulatory-like domain-containing protein</fullName>
    </submittedName>
</protein>
<proteinExistence type="predicted"/>
<dbReference type="EMBL" id="VDFU01000002">
    <property type="protein sequence ID" value="TNC52364.1"/>
    <property type="molecule type" value="Genomic_DNA"/>
</dbReference>
<dbReference type="InterPro" id="IPR008969">
    <property type="entry name" value="CarboxyPept-like_regulatory"/>
</dbReference>
<organism evidence="3 4">
    <name type="scientific">Rubellimicrobium rubrum</name>
    <dbReference type="NCBI Taxonomy" id="2585369"/>
    <lineage>
        <taxon>Bacteria</taxon>
        <taxon>Pseudomonadati</taxon>
        <taxon>Pseudomonadota</taxon>
        <taxon>Alphaproteobacteria</taxon>
        <taxon>Rhodobacterales</taxon>
        <taxon>Roseobacteraceae</taxon>
        <taxon>Rubellimicrobium</taxon>
    </lineage>
</organism>
<dbReference type="Proteomes" id="UP000305887">
    <property type="component" value="Unassembled WGS sequence"/>
</dbReference>